<evidence type="ECO:0000256" key="1">
    <source>
        <dbReference type="SAM" id="Phobius"/>
    </source>
</evidence>
<dbReference type="PANTHER" id="PTHR38602:SF1">
    <property type="entry name" value="INNER MEMBRANE PROTEIN"/>
    <property type="match status" value="1"/>
</dbReference>
<dbReference type="Proteomes" id="UP001157133">
    <property type="component" value="Unassembled WGS sequence"/>
</dbReference>
<feature type="transmembrane region" description="Helical" evidence="1">
    <location>
        <begin position="6"/>
        <end position="24"/>
    </location>
</feature>
<evidence type="ECO:0000313" key="3">
    <source>
        <dbReference type="Proteomes" id="UP001157133"/>
    </source>
</evidence>
<organism evidence="2 3">
    <name type="scientific">Thalassotalea eurytherma</name>
    <dbReference type="NCBI Taxonomy" id="1144278"/>
    <lineage>
        <taxon>Bacteria</taxon>
        <taxon>Pseudomonadati</taxon>
        <taxon>Pseudomonadota</taxon>
        <taxon>Gammaproteobacteria</taxon>
        <taxon>Alteromonadales</taxon>
        <taxon>Colwelliaceae</taxon>
        <taxon>Thalassotalea</taxon>
    </lineage>
</organism>
<dbReference type="InterPro" id="IPR019201">
    <property type="entry name" value="DUF2065"/>
</dbReference>
<keyword evidence="1" id="KW-0812">Transmembrane</keyword>
<dbReference type="PANTHER" id="PTHR38602">
    <property type="entry name" value="INNER MEMBRANE PROTEIN-RELATED"/>
    <property type="match status" value="1"/>
</dbReference>
<dbReference type="Pfam" id="PF09838">
    <property type="entry name" value="DUF2065"/>
    <property type="match status" value="1"/>
</dbReference>
<keyword evidence="3" id="KW-1185">Reference proteome</keyword>
<evidence type="ECO:0008006" key="4">
    <source>
        <dbReference type="Google" id="ProtNLM"/>
    </source>
</evidence>
<gene>
    <name evidence="2" type="ORF">theurythT_15010</name>
</gene>
<sequence>MSLELLLTAFAIALIIEGIVPALFPNKWRAYVAKIAQEPTANIRNIGLSIMVIGAVLLWMLN</sequence>
<reference evidence="2 3" key="1">
    <citation type="submission" date="2023-03" db="EMBL/GenBank/DDBJ databases">
        <title>Draft genome sequence of Thalassotalea eurytherma JCM 18482T.</title>
        <authorList>
            <person name="Sawabe T."/>
        </authorList>
    </citation>
    <scope>NUCLEOTIDE SEQUENCE [LARGE SCALE GENOMIC DNA]</scope>
    <source>
        <strain evidence="2 3">JCM 18482</strain>
    </source>
</reference>
<protein>
    <recommendedName>
        <fullName evidence="4">DUF2065 domain-containing protein</fullName>
    </recommendedName>
</protein>
<proteinExistence type="predicted"/>
<dbReference type="RefSeq" id="WP_284207400.1">
    <property type="nucleotide sequence ID" value="NZ_BSSU01000007.1"/>
</dbReference>
<keyword evidence="1" id="KW-1133">Transmembrane helix</keyword>
<name>A0ABQ6H2B1_9GAMM</name>
<feature type="transmembrane region" description="Helical" evidence="1">
    <location>
        <begin position="45"/>
        <end position="61"/>
    </location>
</feature>
<keyword evidence="1" id="KW-0472">Membrane</keyword>
<dbReference type="EMBL" id="BSSU01000007">
    <property type="protein sequence ID" value="GLX82049.1"/>
    <property type="molecule type" value="Genomic_DNA"/>
</dbReference>
<comment type="caution">
    <text evidence="2">The sequence shown here is derived from an EMBL/GenBank/DDBJ whole genome shotgun (WGS) entry which is preliminary data.</text>
</comment>
<evidence type="ECO:0000313" key="2">
    <source>
        <dbReference type="EMBL" id="GLX82049.1"/>
    </source>
</evidence>
<accession>A0ABQ6H2B1</accession>